<reference evidence="1 2" key="1">
    <citation type="submission" date="2014-06" db="EMBL/GenBank/DDBJ databases">
        <title>Evolutionary Origins and Diversification of the Mycorrhizal Mutualists.</title>
        <authorList>
            <consortium name="DOE Joint Genome Institute"/>
            <consortium name="Mycorrhizal Genomics Consortium"/>
            <person name="Kohler A."/>
            <person name="Kuo A."/>
            <person name="Nagy L.G."/>
            <person name="Floudas D."/>
            <person name="Copeland A."/>
            <person name="Barry K.W."/>
            <person name="Cichocki N."/>
            <person name="Veneault-Fourrey C."/>
            <person name="LaButti K."/>
            <person name="Lindquist E.A."/>
            <person name="Lipzen A."/>
            <person name="Lundell T."/>
            <person name="Morin E."/>
            <person name="Murat C."/>
            <person name="Riley R."/>
            <person name="Ohm R."/>
            <person name="Sun H."/>
            <person name="Tunlid A."/>
            <person name="Henrissat B."/>
            <person name="Grigoriev I.V."/>
            <person name="Hibbett D.S."/>
            <person name="Martin F."/>
        </authorList>
    </citation>
    <scope>NUCLEOTIDE SEQUENCE [LARGE SCALE GENOMIC DNA]</scope>
    <source>
        <strain evidence="1 2">SS14</strain>
    </source>
</reference>
<dbReference type="HOGENOM" id="CLU_1939462_0_0_1"/>
<sequence>MSMLQECVLHIYDYLPISFIDSLPISIQRLVVTTHPGFHVTARRFKYIEYLTRLRNLTHVGGFHWTQFSIAEEKDYFLHLSALTKLEYIGIEGTHSPFMWIPLQNLKDEGFAPETKHLMHSQVFPWEISWDGNS</sequence>
<accession>A0A0C9VGZ8</accession>
<dbReference type="AlphaFoldDB" id="A0A0C9VGZ8"/>
<evidence type="ECO:0000313" key="1">
    <source>
        <dbReference type="EMBL" id="KIJ40697.1"/>
    </source>
</evidence>
<dbReference type="Proteomes" id="UP000054279">
    <property type="component" value="Unassembled WGS sequence"/>
</dbReference>
<name>A0A0C9VGZ8_SPHS4</name>
<evidence type="ECO:0000313" key="2">
    <source>
        <dbReference type="Proteomes" id="UP000054279"/>
    </source>
</evidence>
<gene>
    <name evidence="1" type="ORF">M422DRAFT_256392</name>
</gene>
<proteinExistence type="predicted"/>
<protein>
    <submittedName>
        <fullName evidence="1">Uncharacterized protein</fullName>
    </submittedName>
</protein>
<organism evidence="1 2">
    <name type="scientific">Sphaerobolus stellatus (strain SS14)</name>
    <dbReference type="NCBI Taxonomy" id="990650"/>
    <lineage>
        <taxon>Eukaryota</taxon>
        <taxon>Fungi</taxon>
        <taxon>Dikarya</taxon>
        <taxon>Basidiomycota</taxon>
        <taxon>Agaricomycotina</taxon>
        <taxon>Agaricomycetes</taxon>
        <taxon>Phallomycetidae</taxon>
        <taxon>Geastrales</taxon>
        <taxon>Sphaerobolaceae</taxon>
        <taxon>Sphaerobolus</taxon>
    </lineage>
</organism>
<keyword evidence="2" id="KW-1185">Reference proteome</keyword>
<dbReference type="EMBL" id="KN837142">
    <property type="protein sequence ID" value="KIJ40697.1"/>
    <property type="molecule type" value="Genomic_DNA"/>
</dbReference>